<feature type="non-terminal residue" evidence="1">
    <location>
        <position position="1"/>
    </location>
</feature>
<protein>
    <submittedName>
        <fullName evidence="1">Uncharacterized protein</fullName>
    </submittedName>
</protein>
<dbReference type="EMBL" id="CAJOBA010040953">
    <property type="protein sequence ID" value="CAF4104029.1"/>
    <property type="molecule type" value="Genomic_DNA"/>
</dbReference>
<sequence>TKYTGRWHTEGRTENILGVGVYYLFIDDELEGGALKFHPATSPDKDYADTYEFEIHRYIKPQTDSERMWSNEGEAKEFRARVRHEMITEKHGWSGIHYGNSGDIRFVNSDGDWQLLMKSRNRRDYGRPINTESE</sequence>
<organism evidence="1 3">
    <name type="scientific">Didymodactylos carnosus</name>
    <dbReference type="NCBI Taxonomy" id="1234261"/>
    <lineage>
        <taxon>Eukaryota</taxon>
        <taxon>Metazoa</taxon>
        <taxon>Spiralia</taxon>
        <taxon>Gnathifera</taxon>
        <taxon>Rotifera</taxon>
        <taxon>Eurotatoria</taxon>
        <taxon>Bdelloidea</taxon>
        <taxon>Philodinida</taxon>
        <taxon>Philodinidae</taxon>
        <taxon>Didymodactylos</taxon>
    </lineage>
</organism>
<reference evidence="1" key="1">
    <citation type="submission" date="2021-02" db="EMBL/GenBank/DDBJ databases">
        <authorList>
            <person name="Nowell W R."/>
        </authorList>
    </citation>
    <scope>NUCLEOTIDE SEQUENCE</scope>
</reference>
<gene>
    <name evidence="1" type="ORF">OVA965_LOCUS28415</name>
    <name evidence="2" type="ORF">TMI583_LOCUS29166</name>
</gene>
<name>A0A8S2ETL7_9BILA</name>
<dbReference type="EMBL" id="CAJNOK010019378">
    <property type="protein sequence ID" value="CAF1298408.1"/>
    <property type="molecule type" value="Genomic_DNA"/>
</dbReference>
<comment type="caution">
    <text evidence="1">The sequence shown here is derived from an EMBL/GenBank/DDBJ whole genome shotgun (WGS) entry which is preliminary data.</text>
</comment>
<proteinExistence type="predicted"/>
<accession>A0A8S2ETL7</accession>
<dbReference type="Proteomes" id="UP000682733">
    <property type="component" value="Unassembled WGS sequence"/>
</dbReference>
<evidence type="ECO:0000313" key="1">
    <source>
        <dbReference type="EMBL" id="CAF1298408.1"/>
    </source>
</evidence>
<evidence type="ECO:0000313" key="2">
    <source>
        <dbReference type="EMBL" id="CAF4104029.1"/>
    </source>
</evidence>
<dbReference type="AlphaFoldDB" id="A0A8S2ETL7"/>
<evidence type="ECO:0000313" key="3">
    <source>
        <dbReference type="Proteomes" id="UP000677228"/>
    </source>
</evidence>
<dbReference type="Proteomes" id="UP000677228">
    <property type="component" value="Unassembled WGS sequence"/>
</dbReference>